<dbReference type="InterPro" id="IPR024934">
    <property type="entry name" value="Rubredoxin-like_dom"/>
</dbReference>
<dbReference type="GO" id="GO:0005506">
    <property type="term" value="F:iron ion binding"/>
    <property type="evidence" value="ECO:0007669"/>
    <property type="project" value="InterPro"/>
</dbReference>
<dbReference type="PANTHER" id="PTHR48136:SF1">
    <property type="entry name" value="RUBREDOXIN-LIKE SUPERFAMILY PROTEIN"/>
    <property type="match status" value="1"/>
</dbReference>
<dbReference type="RefSeq" id="WP_183374701.1">
    <property type="nucleotide sequence ID" value="NZ_JACHHD010000005.1"/>
</dbReference>
<evidence type="ECO:0000256" key="2">
    <source>
        <dbReference type="ARBA" id="ARBA00022723"/>
    </source>
</evidence>
<dbReference type="PANTHER" id="PTHR48136">
    <property type="entry name" value="RUBREDOXIN-LIKE SUPERFAMILY PROTEIN"/>
    <property type="match status" value="1"/>
</dbReference>
<keyword evidence="1" id="KW-0813">Transport</keyword>
<keyword evidence="3" id="KW-0249">Electron transport</keyword>
<evidence type="ECO:0000256" key="1">
    <source>
        <dbReference type="ARBA" id="ARBA00022448"/>
    </source>
</evidence>
<sequence>MKYICSVCGYVYDESQEAVPFNELPDDWKCPLCGAPKKVFKPEEAAQ</sequence>
<dbReference type="CDD" id="cd00730">
    <property type="entry name" value="rubredoxin"/>
    <property type="match status" value="1"/>
</dbReference>
<evidence type="ECO:0000256" key="3">
    <source>
        <dbReference type="ARBA" id="ARBA00022982"/>
    </source>
</evidence>
<proteinExistence type="predicted"/>
<keyword evidence="4" id="KW-0408">Iron</keyword>
<dbReference type="PROSITE" id="PS00202">
    <property type="entry name" value="RUBREDOXIN"/>
    <property type="match status" value="1"/>
</dbReference>
<dbReference type="InterPro" id="IPR018527">
    <property type="entry name" value="Rubredoxin_Fe_BS"/>
</dbReference>
<dbReference type="Proteomes" id="UP000521313">
    <property type="component" value="Unassembled WGS sequence"/>
</dbReference>
<dbReference type="AlphaFoldDB" id="A0A7W8CZS6"/>
<evidence type="ECO:0000313" key="6">
    <source>
        <dbReference type="EMBL" id="MBB5184602.1"/>
    </source>
</evidence>
<name>A0A7W8CZS6_9FIRM</name>
<evidence type="ECO:0000256" key="4">
    <source>
        <dbReference type="ARBA" id="ARBA00023004"/>
    </source>
</evidence>
<dbReference type="EMBL" id="JACHHD010000005">
    <property type="protein sequence ID" value="MBB5184602.1"/>
    <property type="molecule type" value="Genomic_DNA"/>
</dbReference>
<dbReference type="Gene3D" id="2.20.28.10">
    <property type="match status" value="1"/>
</dbReference>
<evidence type="ECO:0000259" key="5">
    <source>
        <dbReference type="PROSITE" id="PS50903"/>
    </source>
</evidence>
<comment type="caution">
    <text evidence="6">The sequence shown here is derived from an EMBL/GenBank/DDBJ whole genome shotgun (WGS) entry which is preliminary data.</text>
</comment>
<feature type="domain" description="Rubredoxin-like" evidence="5">
    <location>
        <begin position="2"/>
        <end position="43"/>
    </location>
</feature>
<dbReference type="InterPro" id="IPR024935">
    <property type="entry name" value="Rubredoxin_dom"/>
</dbReference>
<dbReference type="PROSITE" id="PS50903">
    <property type="entry name" value="RUBREDOXIN_LIKE"/>
    <property type="match status" value="1"/>
</dbReference>
<keyword evidence="2" id="KW-0479">Metal-binding</keyword>
<dbReference type="SUPFAM" id="SSF57802">
    <property type="entry name" value="Rubredoxin-like"/>
    <property type="match status" value="1"/>
</dbReference>
<gene>
    <name evidence="6" type="ORF">HNQ43_000643</name>
</gene>
<reference evidence="6 7" key="1">
    <citation type="submission" date="2020-08" db="EMBL/GenBank/DDBJ databases">
        <title>Genomic Encyclopedia of Type Strains, Phase IV (KMG-IV): sequencing the most valuable type-strain genomes for metagenomic binning, comparative biology and taxonomic classification.</title>
        <authorList>
            <person name="Goeker M."/>
        </authorList>
    </citation>
    <scope>NUCLEOTIDE SEQUENCE [LARGE SCALE GENOMIC DNA]</scope>
    <source>
        <strain evidence="6 7">DSM 26963</strain>
    </source>
</reference>
<evidence type="ECO:0000313" key="7">
    <source>
        <dbReference type="Proteomes" id="UP000521313"/>
    </source>
</evidence>
<dbReference type="Pfam" id="PF00301">
    <property type="entry name" value="Rubredoxin"/>
    <property type="match status" value="1"/>
</dbReference>
<accession>A0A7W8CZS6</accession>
<organism evidence="6 7">
    <name type="scientific">Faecalicoccus acidiformans</name>
    <dbReference type="NCBI Taxonomy" id="915173"/>
    <lineage>
        <taxon>Bacteria</taxon>
        <taxon>Bacillati</taxon>
        <taxon>Bacillota</taxon>
        <taxon>Erysipelotrichia</taxon>
        <taxon>Erysipelotrichales</taxon>
        <taxon>Erysipelotrichaceae</taxon>
        <taxon>Faecalicoccus</taxon>
    </lineage>
</organism>
<protein>
    <submittedName>
        <fullName evidence="6">Rubredoxin</fullName>
    </submittedName>
</protein>